<dbReference type="Gene3D" id="2.30.110.10">
    <property type="entry name" value="Electron Transport, Fmn-binding Protein, Chain A"/>
    <property type="match status" value="1"/>
</dbReference>
<keyword evidence="4" id="KW-1185">Reference proteome</keyword>
<gene>
    <name evidence="3" type="ORF">ABZ510_23225</name>
</gene>
<protein>
    <submittedName>
        <fullName evidence="3">Nitroreductase family deazaflavin-dependent oxidoreductase</fullName>
    </submittedName>
</protein>
<dbReference type="Pfam" id="PF04075">
    <property type="entry name" value="F420H2_quin_red"/>
    <property type="match status" value="1"/>
</dbReference>
<proteinExistence type="inferred from homology"/>
<dbReference type="NCBIfam" id="TIGR00026">
    <property type="entry name" value="hi_GC_TIGR00026"/>
    <property type="match status" value="1"/>
</dbReference>
<comment type="caution">
    <text evidence="3">The sequence shown here is derived from an EMBL/GenBank/DDBJ whole genome shotgun (WGS) entry which is preliminary data.</text>
</comment>
<dbReference type="InterPro" id="IPR004378">
    <property type="entry name" value="F420H2_quin_Rdtase"/>
</dbReference>
<reference evidence="3 4" key="1">
    <citation type="submission" date="2024-06" db="EMBL/GenBank/DDBJ databases">
        <title>The Natural Products Discovery Center: Release of the First 8490 Sequenced Strains for Exploring Actinobacteria Biosynthetic Diversity.</title>
        <authorList>
            <person name="Kalkreuter E."/>
            <person name="Kautsar S.A."/>
            <person name="Yang D."/>
            <person name="Bader C.D."/>
            <person name="Teijaro C.N."/>
            <person name="Fluegel L."/>
            <person name="Davis C.M."/>
            <person name="Simpson J.R."/>
            <person name="Lauterbach L."/>
            <person name="Steele A.D."/>
            <person name="Gui C."/>
            <person name="Meng S."/>
            <person name="Li G."/>
            <person name="Viehrig K."/>
            <person name="Ye F."/>
            <person name="Su P."/>
            <person name="Kiefer A.F."/>
            <person name="Nichols A."/>
            <person name="Cepeda A.J."/>
            <person name="Yan W."/>
            <person name="Fan B."/>
            <person name="Jiang Y."/>
            <person name="Adhikari A."/>
            <person name="Zheng C.-J."/>
            <person name="Schuster L."/>
            <person name="Cowan T.M."/>
            <person name="Smanski M.J."/>
            <person name="Chevrette M.G."/>
            <person name="De Carvalho L.P.S."/>
            <person name="Shen B."/>
        </authorList>
    </citation>
    <scope>NUCLEOTIDE SEQUENCE [LARGE SCALE GENOMIC DNA]</scope>
    <source>
        <strain evidence="3 4">NPDC019708</strain>
    </source>
</reference>
<dbReference type="InterPro" id="IPR012349">
    <property type="entry name" value="Split_barrel_FMN-bd"/>
</dbReference>
<dbReference type="RefSeq" id="WP_356959037.1">
    <property type="nucleotide sequence ID" value="NZ_JBEYBD010000022.1"/>
</dbReference>
<evidence type="ECO:0000256" key="1">
    <source>
        <dbReference type="ARBA" id="ARBA00008710"/>
    </source>
</evidence>
<comment type="similarity">
    <text evidence="1">Belongs to the F420H(2)-dependent quinone reductase family.</text>
</comment>
<evidence type="ECO:0000313" key="4">
    <source>
        <dbReference type="Proteomes" id="UP001550628"/>
    </source>
</evidence>
<name>A0ABV2WV79_9NOCA</name>
<dbReference type="Proteomes" id="UP001550628">
    <property type="component" value="Unassembled WGS sequence"/>
</dbReference>
<dbReference type="PANTHER" id="PTHR39428">
    <property type="entry name" value="F420H(2)-DEPENDENT QUINONE REDUCTASE RV1261C"/>
    <property type="match status" value="1"/>
</dbReference>
<dbReference type="EMBL" id="JBEYBF010000017">
    <property type="protein sequence ID" value="MEU1954768.1"/>
    <property type="molecule type" value="Genomic_DNA"/>
</dbReference>
<comment type="catalytic activity">
    <reaction evidence="2">
        <text>oxidized coenzyme F420-(gamma-L-Glu)(n) + a quinol + H(+) = reduced coenzyme F420-(gamma-L-Glu)(n) + a quinone</text>
        <dbReference type="Rhea" id="RHEA:39663"/>
        <dbReference type="Rhea" id="RHEA-COMP:12939"/>
        <dbReference type="Rhea" id="RHEA-COMP:14378"/>
        <dbReference type="ChEBI" id="CHEBI:15378"/>
        <dbReference type="ChEBI" id="CHEBI:24646"/>
        <dbReference type="ChEBI" id="CHEBI:132124"/>
        <dbReference type="ChEBI" id="CHEBI:133980"/>
        <dbReference type="ChEBI" id="CHEBI:139511"/>
    </reaction>
</comment>
<accession>A0ABV2WV79</accession>
<sequence length="149" mass="16636">MASPGAKLLQSRWFVRSPIWLFRARLGFLFGGRLLLLEHIGRKSGATRYVALETVDRPDADTVVIASGFGETAQWYRNLLAEPRCRVSIGGRYRAPAVARTVDREAAAAVLEGYRIRHPKAYRKLGEIIEEATGRDIDSVPLVELSLRS</sequence>
<dbReference type="PANTHER" id="PTHR39428:SF3">
    <property type="entry name" value="DEAZAFLAVIN-DEPENDENT NITROREDUCTASE"/>
    <property type="match status" value="1"/>
</dbReference>
<organism evidence="3 4">
    <name type="scientific">Nocardia rhamnosiphila</name>
    <dbReference type="NCBI Taxonomy" id="426716"/>
    <lineage>
        <taxon>Bacteria</taxon>
        <taxon>Bacillati</taxon>
        <taxon>Actinomycetota</taxon>
        <taxon>Actinomycetes</taxon>
        <taxon>Mycobacteriales</taxon>
        <taxon>Nocardiaceae</taxon>
        <taxon>Nocardia</taxon>
    </lineage>
</organism>
<evidence type="ECO:0000313" key="3">
    <source>
        <dbReference type="EMBL" id="MEU1954768.1"/>
    </source>
</evidence>
<evidence type="ECO:0000256" key="2">
    <source>
        <dbReference type="ARBA" id="ARBA00049106"/>
    </source>
</evidence>